<reference evidence="2 3" key="1">
    <citation type="journal article" date="2019" name="Int. J. Syst. Evol. Microbiol.">
        <title>The Global Catalogue of Microorganisms (GCM) 10K type strain sequencing project: providing services to taxonomists for standard genome sequencing and annotation.</title>
        <authorList>
            <consortium name="The Broad Institute Genomics Platform"/>
            <consortium name="The Broad Institute Genome Sequencing Center for Infectious Disease"/>
            <person name="Wu L."/>
            <person name="Ma J."/>
        </authorList>
    </citation>
    <scope>NUCLEOTIDE SEQUENCE [LARGE SCALE GENOMIC DNA]</scope>
    <source>
        <strain evidence="2 3">JCM 16013</strain>
    </source>
</reference>
<evidence type="ECO:0000313" key="2">
    <source>
        <dbReference type="EMBL" id="GAA1971607.1"/>
    </source>
</evidence>
<dbReference type="Gene3D" id="1.10.600.10">
    <property type="entry name" value="Farnesyl Diphosphate Synthase"/>
    <property type="match status" value="1"/>
</dbReference>
<dbReference type="Proteomes" id="UP001499854">
    <property type="component" value="Unassembled WGS sequence"/>
</dbReference>
<evidence type="ECO:0000256" key="1">
    <source>
        <dbReference type="RuleBase" id="RU004466"/>
    </source>
</evidence>
<sequence length="362" mass="37949">MLKNPAVRVAGGRFHTGPDGGGHMTEGTLTWSSAGVLRRLRELGAGLAASTGPGGTADRAMGEALTGFLDRIAGRGSGPAVDGIVALPFLVHGMYSGDPAAAEPAAMAHVLWWVSARHLDDLSDTGPGAFAAPGADRDLLATVGIACHLSATVLDQACRDDPARALTLRQELSRCWHRAISGQLTDLATTAATATAEEVMAGYRGKTGAPYAMAAAMGAALAGCRPAQVDLLRDFGERFGILRQVVNDQRDIASRRYEDLRNGTATYMVVRYLESLSEQERAVAEKLLVGSADSAAARDEFAARLTEPGWLRAFAGTVKPLIDGLHATVDEVGGVAEYVAGLHGLIEETVNLYPEFLLGSRG</sequence>
<dbReference type="SUPFAM" id="SSF48576">
    <property type="entry name" value="Terpenoid synthases"/>
    <property type="match status" value="1"/>
</dbReference>
<comment type="similarity">
    <text evidence="1">Belongs to the FPP/GGPP synthase family.</text>
</comment>
<keyword evidence="3" id="KW-1185">Reference proteome</keyword>
<evidence type="ECO:0008006" key="4">
    <source>
        <dbReference type="Google" id="ProtNLM"/>
    </source>
</evidence>
<dbReference type="Pfam" id="PF00348">
    <property type="entry name" value="polyprenyl_synt"/>
    <property type="match status" value="1"/>
</dbReference>
<keyword evidence="1" id="KW-0808">Transferase</keyword>
<protein>
    <recommendedName>
        <fullName evidence="4">Polyprenyl synthetase</fullName>
    </recommendedName>
</protein>
<comment type="caution">
    <text evidence="2">The sequence shown here is derived from an EMBL/GenBank/DDBJ whole genome shotgun (WGS) entry which is preliminary data.</text>
</comment>
<accession>A0ABN2RMB2</accession>
<gene>
    <name evidence="2" type="ORF">GCM10009838_33720</name>
</gene>
<dbReference type="InterPro" id="IPR000092">
    <property type="entry name" value="Polyprenyl_synt"/>
</dbReference>
<proteinExistence type="inferred from homology"/>
<dbReference type="EMBL" id="BAAAQM010000017">
    <property type="protein sequence ID" value="GAA1971607.1"/>
    <property type="molecule type" value="Genomic_DNA"/>
</dbReference>
<organism evidence="2 3">
    <name type="scientific">Catenulispora subtropica</name>
    <dbReference type="NCBI Taxonomy" id="450798"/>
    <lineage>
        <taxon>Bacteria</taxon>
        <taxon>Bacillati</taxon>
        <taxon>Actinomycetota</taxon>
        <taxon>Actinomycetes</taxon>
        <taxon>Catenulisporales</taxon>
        <taxon>Catenulisporaceae</taxon>
        <taxon>Catenulispora</taxon>
    </lineage>
</organism>
<name>A0ABN2RMB2_9ACTN</name>
<evidence type="ECO:0000313" key="3">
    <source>
        <dbReference type="Proteomes" id="UP001499854"/>
    </source>
</evidence>
<dbReference type="InterPro" id="IPR008949">
    <property type="entry name" value="Isoprenoid_synthase_dom_sf"/>
</dbReference>